<dbReference type="Proteomes" id="UP000032141">
    <property type="component" value="Unassembled WGS sequence"/>
</dbReference>
<dbReference type="InterPro" id="IPR000157">
    <property type="entry name" value="TIR_dom"/>
</dbReference>
<dbReference type="Gene3D" id="3.40.50.10140">
    <property type="entry name" value="Toll/interleukin-1 receptor homology (TIR) domain"/>
    <property type="match status" value="1"/>
</dbReference>
<dbReference type="EnsemblPlants" id="Bo00883s120.1">
    <property type="protein sequence ID" value="Bo00883s120.1"/>
    <property type="gene ID" value="Bo00883s120"/>
</dbReference>
<dbReference type="PANTHER" id="PTHR32009:SF83">
    <property type="entry name" value="TOLL-INTERLEUKIN-RESISTANCE (TIR) DOMAIN FAMILY PROTEIN"/>
    <property type="match status" value="1"/>
</dbReference>
<accession>A0A0D2ZRX6</accession>
<protein>
    <recommendedName>
        <fullName evidence="2">TIR domain-containing protein</fullName>
    </recommendedName>
</protein>
<dbReference type="OrthoDB" id="1085710at2759"/>
<dbReference type="HOGENOM" id="CLU_001561_3_1_1"/>
<feature type="domain" description="TIR" evidence="2">
    <location>
        <begin position="31"/>
        <end position="199"/>
    </location>
</feature>
<keyword evidence="1" id="KW-0520">NAD</keyword>
<dbReference type="AlphaFoldDB" id="A0A0D2ZRX6"/>
<evidence type="ECO:0000256" key="1">
    <source>
        <dbReference type="ARBA" id="ARBA00023027"/>
    </source>
</evidence>
<sequence length="262" mass="30003">MAAQPQSDFFDEMVGAVVGFVEVLSPFMFPPRPQVFVNFRGKELRNGFVSHVVKALKDVRINVFIDSLERRGVETLEHLLKRIDESEMALAIFSDRYTESEWCLDELVRMYDRMKEGKLVVIPVFYRVSTDDVKNFRGEFGRQFTNTVRRKFGTIEAPAAQRWMIAVTSIASMTGLTSEVHSIDSKLVEKIVEASKRQLGHFSSACLTIYAEVSVECVVALAVFMVRCYMNPKMKLGDPGLFNFTNFLLYFVIRKSLLWCMS</sequence>
<dbReference type="PANTHER" id="PTHR32009">
    <property type="entry name" value="TMV RESISTANCE PROTEIN N-LIKE"/>
    <property type="match status" value="1"/>
</dbReference>
<dbReference type="GO" id="GO:0007165">
    <property type="term" value="P:signal transduction"/>
    <property type="evidence" value="ECO:0007669"/>
    <property type="project" value="InterPro"/>
</dbReference>
<reference evidence="3" key="1">
    <citation type="journal article" date="2014" name="Genome Biol.">
        <title>Transcriptome and methylome profiling reveals relics of genome dominance in the mesopolyploid Brassica oleracea.</title>
        <authorList>
            <person name="Parkin I.A."/>
            <person name="Koh C."/>
            <person name="Tang H."/>
            <person name="Robinson S.J."/>
            <person name="Kagale S."/>
            <person name="Clarke W.E."/>
            <person name="Town C.D."/>
            <person name="Nixon J."/>
            <person name="Krishnakumar V."/>
            <person name="Bidwell S.L."/>
            <person name="Denoeud F."/>
            <person name="Belcram H."/>
            <person name="Links M.G."/>
            <person name="Just J."/>
            <person name="Clarke C."/>
            <person name="Bender T."/>
            <person name="Huebert T."/>
            <person name="Mason A.S."/>
            <person name="Pires J.C."/>
            <person name="Barker G."/>
            <person name="Moore J."/>
            <person name="Walley P.G."/>
            <person name="Manoli S."/>
            <person name="Batley J."/>
            <person name="Edwards D."/>
            <person name="Nelson M.N."/>
            <person name="Wang X."/>
            <person name="Paterson A.H."/>
            <person name="King G."/>
            <person name="Bancroft I."/>
            <person name="Chalhoub B."/>
            <person name="Sharpe A.G."/>
        </authorList>
    </citation>
    <scope>NUCLEOTIDE SEQUENCE [LARGE SCALE GENOMIC DNA]</scope>
    <source>
        <strain evidence="3">cv. TO1000</strain>
    </source>
</reference>
<name>A0A0D2ZRX6_BRAOL</name>
<dbReference type="SMART" id="SM00255">
    <property type="entry name" value="TIR"/>
    <property type="match status" value="1"/>
</dbReference>
<dbReference type="Pfam" id="PF01582">
    <property type="entry name" value="TIR"/>
    <property type="match status" value="1"/>
</dbReference>
<organism evidence="3 4">
    <name type="scientific">Brassica oleracea var. oleracea</name>
    <dbReference type="NCBI Taxonomy" id="109376"/>
    <lineage>
        <taxon>Eukaryota</taxon>
        <taxon>Viridiplantae</taxon>
        <taxon>Streptophyta</taxon>
        <taxon>Embryophyta</taxon>
        <taxon>Tracheophyta</taxon>
        <taxon>Spermatophyta</taxon>
        <taxon>Magnoliopsida</taxon>
        <taxon>eudicotyledons</taxon>
        <taxon>Gunneridae</taxon>
        <taxon>Pentapetalae</taxon>
        <taxon>rosids</taxon>
        <taxon>malvids</taxon>
        <taxon>Brassicales</taxon>
        <taxon>Brassicaceae</taxon>
        <taxon>Brassiceae</taxon>
        <taxon>Brassica</taxon>
    </lineage>
</organism>
<reference evidence="3" key="2">
    <citation type="submission" date="2015-06" db="UniProtKB">
        <authorList>
            <consortium name="EnsemblPlants"/>
        </authorList>
    </citation>
    <scope>IDENTIFICATION</scope>
</reference>
<dbReference type="OMA" id="WMIAVTS"/>
<evidence type="ECO:0000313" key="4">
    <source>
        <dbReference type="Proteomes" id="UP000032141"/>
    </source>
</evidence>
<evidence type="ECO:0000313" key="3">
    <source>
        <dbReference type="EnsemblPlants" id="Bo00883s120.1"/>
    </source>
</evidence>
<evidence type="ECO:0000259" key="2">
    <source>
        <dbReference type="PROSITE" id="PS50104"/>
    </source>
</evidence>
<dbReference type="GeneID" id="106320320"/>
<dbReference type="RefSeq" id="XP_013614133.1">
    <property type="nucleotide sequence ID" value="XM_013758679.1"/>
</dbReference>
<dbReference type="KEGG" id="boe:106320320"/>
<proteinExistence type="predicted"/>
<dbReference type="SUPFAM" id="SSF52200">
    <property type="entry name" value="Toll/Interleukin receptor TIR domain"/>
    <property type="match status" value="1"/>
</dbReference>
<dbReference type="eggNOG" id="ENOG502QWPX">
    <property type="taxonomic scope" value="Eukaryota"/>
</dbReference>
<dbReference type="InterPro" id="IPR035897">
    <property type="entry name" value="Toll_tir_struct_dom_sf"/>
</dbReference>
<dbReference type="Gramene" id="Bo00883s120.1">
    <property type="protein sequence ID" value="Bo00883s120.1"/>
    <property type="gene ID" value="Bo00883s120"/>
</dbReference>
<dbReference type="STRING" id="109376.A0A0D2ZRX6"/>
<dbReference type="FunFam" id="3.40.50.10140:FF:000007">
    <property type="entry name" value="Disease resistance protein (TIR-NBS-LRR class)"/>
    <property type="match status" value="1"/>
</dbReference>
<dbReference type="PROSITE" id="PS50104">
    <property type="entry name" value="TIR"/>
    <property type="match status" value="1"/>
</dbReference>
<keyword evidence="4" id="KW-1185">Reference proteome</keyword>